<organism evidence="2 3">
    <name type="scientific">Portunus trituberculatus</name>
    <name type="common">Swimming crab</name>
    <name type="synonym">Neptunus trituberculatus</name>
    <dbReference type="NCBI Taxonomy" id="210409"/>
    <lineage>
        <taxon>Eukaryota</taxon>
        <taxon>Metazoa</taxon>
        <taxon>Ecdysozoa</taxon>
        <taxon>Arthropoda</taxon>
        <taxon>Crustacea</taxon>
        <taxon>Multicrustacea</taxon>
        <taxon>Malacostraca</taxon>
        <taxon>Eumalacostraca</taxon>
        <taxon>Eucarida</taxon>
        <taxon>Decapoda</taxon>
        <taxon>Pleocyemata</taxon>
        <taxon>Brachyura</taxon>
        <taxon>Eubrachyura</taxon>
        <taxon>Portunoidea</taxon>
        <taxon>Portunidae</taxon>
        <taxon>Portuninae</taxon>
        <taxon>Portunus</taxon>
    </lineage>
</organism>
<comment type="caution">
    <text evidence="2">The sequence shown here is derived from an EMBL/GenBank/DDBJ whole genome shotgun (WGS) entry which is preliminary data.</text>
</comment>
<gene>
    <name evidence="2" type="ORF">E2C01_076138</name>
</gene>
<keyword evidence="1" id="KW-0812">Transmembrane</keyword>
<accession>A0A5B7IJ13</accession>
<feature type="transmembrane region" description="Helical" evidence="1">
    <location>
        <begin position="39"/>
        <end position="58"/>
    </location>
</feature>
<dbReference type="EMBL" id="VSRR010057222">
    <property type="protein sequence ID" value="MPC81517.1"/>
    <property type="molecule type" value="Genomic_DNA"/>
</dbReference>
<keyword evidence="1" id="KW-1133">Transmembrane helix</keyword>
<protein>
    <submittedName>
        <fullName evidence="2">Uncharacterized protein</fullName>
    </submittedName>
</protein>
<keyword evidence="1" id="KW-0472">Membrane</keyword>
<reference evidence="2 3" key="1">
    <citation type="submission" date="2019-05" db="EMBL/GenBank/DDBJ databases">
        <title>Another draft genome of Portunus trituberculatus and its Hox gene families provides insights of decapod evolution.</title>
        <authorList>
            <person name="Jeong J.-H."/>
            <person name="Song I."/>
            <person name="Kim S."/>
            <person name="Choi T."/>
            <person name="Kim D."/>
            <person name="Ryu S."/>
            <person name="Kim W."/>
        </authorList>
    </citation>
    <scope>NUCLEOTIDE SEQUENCE [LARGE SCALE GENOMIC DNA]</scope>
    <source>
        <tissue evidence="2">Muscle</tissue>
    </source>
</reference>
<dbReference type="AlphaFoldDB" id="A0A5B7IJ13"/>
<evidence type="ECO:0000313" key="2">
    <source>
        <dbReference type="EMBL" id="MPC81517.1"/>
    </source>
</evidence>
<evidence type="ECO:0000313" key="3">
    <source>
        <dbReference type="Proteomes" id="UP000324222"/>
    </source>
</evidence>
<evidence type="ECO:0000256" key="1">
    <source>
        <dbReference type="SAM" id="Phobius"/>
    </source>
</evidence>
<dbReference type="Proteomes" id="UP000324222">
    <property type="component" value="Unassembled WGS sequence"/>
</dbReference>
<sequence>MGDPSKVVMLREVLRVIKRDNLLDNARDTGDILYKVRKAVLLVLVVMLVVLVIFKAIMHIGVSSSYNSSTVVVVVVVVVAVMVMVVVMIRNSCFGKWIKL</sequence>
<proteinExistence type="predicted"/>
<feature type="transmembrane region" description="Helical" evidence="1">
    <location>
        <begin position="70"/>
        <end position="89"/>
    </location>
</feature>
<name>A0A5B7IJ13_PORTR</name>
<keyword evidence="3" id="KW-1185">Reference proteome</keyword>